<evidence type="ECO:0000313" key="4">
    <source>
        <dbReference type="Proteomes" id="UP000604046"/>
    </source>
</evidence>
<keyword evidence="1" id="KW-0175">Coiled coil</keyword>
<keyword evidence="4" id="KW-1185">Reference proteome</keyword>
<accession>A0A812S838</accession>
<feature type="coiled-coil region" evidence="1">
    <location>
        <begin position="304"/>
        <end position="359"/>
    </location>
</feature>
<dbReference type="EMBL" id="CAJNDS010002418">
    <property type="protein sequence ID" value="CAE7467079.1"/>
    <property type="molecule type" value="Genomic_DNA"/>
</dbReference>
<organism evidence="3 4">
    <name type="scientific">Symbiodinium natans</name>
    <dbReference type="NCBI Taxonomy" id="878477"/>
    <lineage>
        <taxon>Eukaryota</taxon>
        <taxon>Sar</taxon>
        <taxon>Alveolata</taxon>
        <taxon>Dinophyceae</taxon>
        <taxon>Suessiales</taxon>
        <taxon>Symbiodiniaceae</taxon>
        <taxon>Symbiodinium</taxon>
    </lineage>
</organism>
<feature type="coiled-coil region" evidence="1">
    <location>
        <begin position="132"/>
        <end position="159"/>
    </location>
</feature>
<dbReference type="AlphaFoldDB" id="A0A812S838"/>
<reference evidence="3" key="1">
    <citation type="submission" date="2021-02" db="EMBL/GenBank/DDBJ databases">
        <authorList>
            <person name="Dougan E. K."/>
            <person name="Rhodes N."/>
            <person name="Thang M."/>
            <person name="Chan C."/>
        </authorList>
    </citation>
    <scope>NUCLEOTIDE SEQUENCE</scope>
</reference>
<proteinExistence type="predicted"/>
<dbReference type="OrthoDB" id="440115at2759"/>
<sequence length="718" mass="78907">MIMATWPNTQRATDMMHWCQRVALAAEPPVPEHMEVETTLEYLSWPGGNCQTERRPAVLPLPPAKRRRAAVWQSYWPSCEMLGTEIDVGELWVRMLRFEEHWRSHDLELCSGTALVLCLGKHARFELFAHQLSNLDRRVDQDSAKLEGAQRRLEAESARNEGFQSSIQATLSGLSERVDTGHQRLTDEIEAKCQEVGSELSKREAENQQALSSLSNRLQDVESHGEVAARGLRALEPFIERVTSRLEDVEQLQPVVDSMRSELSASSQVLRTAITAEGKLMEERLQTLREDICSSQESDRLRLVKDLQEVRNVAEAASEQAKELTNALAAGKEEDARALERLRQEAAANHRNLQAVEARLHDLRTGTAANLQGSEQRLEDMFRQELHSATDKAFAQDQAVSKKLEGELYVQIGAVTAEIKELKSVSMDSSEKLRVVEQEFSTLAEALERVKGQGISHEWKIPHCLRRLRYLSLLGEPGLWMDSERFYLGGLGPLEIRFYAKGLRGGDGQCSLALRLPSEAAVKLALPMMVDLSVAGRTLRAGQTTDPEGTDCITWLAESLGLLEDHLADEGADLLLAAELPLLAAPALLANTSCATLSPPSTRDDLCPSDITEEALGTDPTLAALSLGPMSAPRTRDSRGVPIRGNEAVQSAAALPTLLGQTEQPSGVFALRSSWGASCPLPVSKASNPFEEQFSPLGSLLGHGQRNPVAIPADDAAR</sequence>
<dbReference type="Proteomes" id="UP000604046">
    <property type="component" value="Unassembled WGS sequence"/>
</dbReference>
<evidence type="ECO:0000313" key="3">
    <source>
        <dbReference type="EMBL" id="CAE7467079.1"/>
    </source>
</evidence>
<protein>
    <submittedName>
        <fullName evidence="3">Uncharacterized protein</fullName>
    </submittedName>
</protein>
<gene>
    <name evidence="3" type="ORF">SNAT2548_LOCUS26112</name>
</gene>
<comment type="caution">
    <text evidence="3">The sequence shown here is derived from an EMBL/GenBank/DDBJ whole genome shotgun (WGS) entry which is preliminary data.</text>
</comment>
<evidence type="ECO:0000256" key="1">
    <source>
        <dbReference type="SAM" id="Coils"/>
    </source>
</evidence>
<evidence type="ECO:0000256" key="2">
    <source>
        <dbReference type="SAM" id="MobiDB-lite"/>
    </source>
</evidence>
<feature type="region of interest" description="Disordered" evidence="2">
    <location>
        <begin position="697"/>
        <end position="718"/>
    </location>
</feature>
<name>A0A812S838_9DINO</name>